<reference evidence="2" key="1">
    <citation type="submission" date="2022-11" db="EMBL/GenBank/DDBJ databases">
        <title>The characterization of three novel Bacteroidetes species and genomic analysis of their roles in tidal elemental geochemical cycles.</title>
        <authorList>
            <person name="Ma K.-J."/>
        </authorList>
    </citation>
    <scope>NUCLEOTIDE SEQUENCE</scope>
    <source>
        <strain evidence="2">M415</strain>
    </source>
</reference>
<dbReference type="AlphaFoldDB" id="A0AAE3SNC8"/>
<name>A0AAE3SNC8_9FLAO</name>
<evidence type="ECO:0000313" key="3">
    <source>
        <dbReference type="Proteomes" id="UP001207116"/>
    </source>
</evidence>
<organism evidence="2 3">
    <name type="scientific">Lentiprolixibacter aurantiacus</name>
    <dbReference type="NCBI Taxonomy" id="2993939"/>
    <lineage>
        <taxon>Bacteria</taxon>
        <taxon>Pseudomonadati</taxon>
        <taxon>Bacteroidota</taxon>
        <taxon>Flavobacteriia</taxon>
        <taxon>Flavobacteriales</taxon>
        <taxon>Flavobacteriaceae</taxon>
        <taxon>Lentiprolixibacter</taxon>
    </lineage>
</organism>
<keyword evidence="1" id="KW-0732">Signal</keyword>
<dbReference type="RefSeq" id="WP_266012008.1">
    <property type="nucleotide sequence ID" value="NZ_JAPFQP010000002.1"/>
</dbReference>
<protein>
    <recommendedName>
        <fullName evidence="4">NIPSNAP domain-containing protein</fullName>
    </recommendedName>
</protein>
<evidence type="ECO:0008006" key="4">
    <source>
        <dbReference type="Google" id="ProtNLM"/>
    </source>
</evidence>
<accession>A0AAE3SNC8</accession>
<comment type="caution">
    <text evidence="2">The sequence shown here is derived from an EMBL/GenBank/DDBJ whole genome shotgun (WGS) entry which is preliminary data.</text>
</comment>
<feature type="signal peptide" evidence="1">
    <location>
        <begin position="1"/>
        <end position="23"/>
    </location>
</feature>
<gene>
    <name evidence="2" type="ORF">OO016_07145</name>
</gene>
<sequence length="253" mass="29577">MKKTFLFLFTTMLILGYSNQLTAQEAESPLWETIILIPDNTKLKTLGENMRKHNQKYHKEGPYQASVYNIVTGPDTGKMVWIMGPLQYRHLDARPSAGGHDEDWRDNILTYVRRVQQGEYWAGDIELSNTGMMGDDPGDYPILFTRYWEIREGMNFGVQNHFKMVSETVKAMPGENPFGIYVNEFQQGDIGRHIATVSFHKSWTDFEKSWPFPETFEKVHGANSWDRFIRNRDATFDNRWDEIWVYNKELSGN</sequence>
<evidence type="ECO:0000256" key="1">
    <source>
        <dbReference type="SAM" id="SignalP"/>
    </source>
</evidence>
<dbReference type="EMBL" id="JAPFQP010000002">
    <property type="protein sequence ID" value="MCX2719370.1"/>
    <property type="molecule type" value="Genomic_DNA"/>
</dbReference>
<evidence type="ECO:0000313" key="2">
    <source>
        <dbReference type="EMBL" id="MCX2719370.1"/>
    </source>
</evidence>
<keyword evidence="3" id="KW-1185">Reference proteome</keyword>
<proteinExistence type="predicted"/>
<feature type="chain" id="PRO_5042010386" description="NIPSNAP domain-containing protein" evidence="1">
    <location>
        <begin position="24"/>
        <end position="253"/>
    </location>
</feature>
<dbReference type="Proteomes" id="UP001207116">
    <property type="component" value="Unassembled WGS sequence"/>
</dbReference>